<sequence length="76" mass="8738">MPSYTHEFAIRCVALKEKSDQNVVEVKLEMVVRDTEDLSFIMDLVRLKQLPLVTVSFHSPQQRLPLEGKVESRPAN</sequence>
<gene>
    <name evidence="1" type="ORF">TDIS_0943</name>
</gene>
<dbReference type="AlphaFoldDB" id="A0A179D4M4"/>
<reference evidence="1 2" key="1">
    <citation type="submission" date="2016-04" db="EMBL/GenBank/DDBJ databases">
        <title>Genome analysis of Thermosulfurimonas dismutans, the first thermophilic sulfur-disproportionating bacterium of the phylum Thermodesulfobacteria.</title>
        <authorList>
            <person name="Mardanov A.V."/>
            <person name="Beletsky A.V."/>
            <person name="Kadnikov V.V."/>
            <person name="Slobodkin A.I."/>
            <person name="Ravin N.V."/>
        </authorList>
    </citation>
    <scope>NUCLEOTIDE SEQUENCE [LARGE SCALE GENOMIC DNA]</scope>
    <source>
        <strain evidence="1 2">S95</strain>
    </source>
</reference>
<dbReference type="EMBL" id="LWLG01000004">
    <property type="protein sequence ID" value="OAQ21017.1"/>
    <property type="molecule type" value="Genomic_DNA"/>
</dbReference>
<evidence type="ECO:0000313" key="2">
    <source>
        <dbReference type="Proteomes" id="UP000078390"/>
    </source>
</evidence>
<proteinExistence type="predicted"/>
<dbReference type="STRING" id="999894.TDIS_0943"/>
<evidence type="ECO:0000313" key="1">
    <source>
        <dbReference type="EMBL" id="OAQ21017.1"/>
    </source>
</evidence>
<dbReference type="RefSeq" id="WP_068669821.1">
    <property type="nucleotide sequence ID" value="NZ_LWLG01000004.1"/>
</dbReference>
<comment type="caution">
    <text evidence="1">The sequence shown here is derived from an EMBL/GenBank/DDBJ whole genome shotgun (WGS) entry which is preliminary data.</text>
</comment>
<dbReference type="Proteomes" id="UP000078390">
    <property type="component" value="Unassembled WGS sequence"/>
</dbReference>
<accession>A0A179D4M4</accession>
<keyword evidence="2" id="KW-1185">Reference proteome</keyword>
<organism evidence="1 2">
    <name type="scientific">Thermosulfurimonas dismutans</name>
    <dbReference type="NCBI Taxonomy" id="999894"/>
    <lineage>
        <taxon>Bacteria</taxon>
        <taxon>Pseudomonadati</taxon>
        <taxon>Thermodesulfobacteriota</taxon>
        <taxon>Thermodesulfobacteria</taxon>
        <taxon>Thermodesulfobacteriales</taxon>
        <taxon>Thermodesulfobacteriaceae</taxon>
        <taxon>Thermosulfurimonas</taxon>
    </lineage>
</organism>
<name>A0A179D4M4_9BACT</name>
<protein>
    <submittedName>
        <fullName evidence="1">Uncharacterized protein</fullName>
    </submittedName>
</protein>